<dbReference type="InterPro" id="IPR021710">
    <property type="entry name" value="DUF3293"/>
</dbReference>
<organism evidence="1">
    <name type="scientific">freshwater metagenome</name>
    <dbReference type="NCBI Taxonomy" id="449393"/>
    <lineage>
        <taxon>unclassified sequences</taxon>
        <taxon>metagenomes</taxon>
        <taxon>ecological metagenomes</taxon>
    </lineage>
</organism>
<proteinExistence type="predicted"/>
<protein>
    <submittedName>
        <fullName evidence="1">Unannotated protein</fullName>
    </submittedName>
</protein>
<name>A0A6J6LC88_9ZZZZ</name>
<dbReference type="Pfam" id="PF11697">
    <property type="entry name" value="DUF3293"/>
    <property type="match status" value="1"/>
</dbReference>
<reference evidence="1" key="1">
    <citation type="submission" date="2020-05" db="EMBL/GenBank/DDBJ databases">
        <authorList>
            <person name="Chiriac C."/>
            <person name="Salcher M."/>
            <person name="Ghai R."/>
            <person name="Kavagutti S V."/>
        </authorList>
    </citation>
    <scope>NUCLEOTIDE SEQUENCE</scope>
</reference>
<dbReference type="EMBL" id="CAEZWM010000097">
    <property type="protein sequence ID" value="CAB4659262.1"/>
    <property type="molecule type" value="Genomic_DNA"/>
</dbReference>
<accession>A0A6J6LC88</accession>
<evidence type="ECO:0000313" key="1">
    <source>
        <dbReference type="EMBL" id="CAB4659262.1"/>
    </source>
</evidence>
<gene>
    <name evidence="1" type="ORF">UFOPK2242_00861</name>
</gene>
<dbReference type="AlphaFoldDB" id="A0A6J6LC88"/>
<sequence>MSQDPTSPHPERANERVVLFGEPQIGADGDAWIYLATQITITVEGDELTVAQAVKRLGAPLHLVTAWNPGGERPTDLVNSQNNLLLQETLVEYTNQIWIAVGSDAESSHQEQGFAFAGVDRATAIAIGEEYRQVAIFELTETQQIVLSCDNTWAVARPLP</sequence>